<dbReference type="Gene3D" id="3.40.50.1000">
    <property type="entry name" value="HAD superfamily/HAD-like"/>
    <property type="match status" value="1"/>
</dbReference>
<evidence type="ECO:0000313" key="5">
    <source>
        <dbReference type="EMBL" id="WCR07645.1"/>
    </source>
</evidence>
<dbReference type="Proteomes" id="UP001219349">
    <property type="component" value="Chromosome"/>
</dbReference>
<dbReference type="EMBL" id="CP067136">
    <property type="protein sequence ID" value="WCR07645.1"/>
    <property type="molecule type" value="Genomic_DNA"/>
</dbReference>
<dbReference type="SUPFAM" id="SSF56784">
    <property type="entry name" value="HAD-like"/>
    <property type="match status" value="1"/>
</dbReference>
<dbReference type="RefSeq" id="WP_271884791.1">
    <property type="nucleotide sequence ID" value="NZ_CP067136.1"/>
</dbReference>
<sequence>MTAPVKLIIFDCDGVIADSERLAADLLVEDLSALGMQITFDDVQRDFLGQSYLSMASKLEARFGRGLPEGFQQDYGAQLARRFEKDLRTTPGFTVMLNRLSIPSCVATSSAPERVARTLSPLQLADVFGPNVFTASQVDRGKPAPDLFLFAAQQMQTDPADCLVIEDSAAGVTAARAAGMRVLHYRGGAHQPRPIEDVQAFDDWREFPGLLDQIAARG</sequence>
<dbReference type="Pfam" id="PF00702">
    <property type="entry name" value="Hydrolase"/>
    <property type="match status" value="1"/>
</dbReference>
<evidence type="ECO:0000256" key="3">
    <source>
        <dbReference type="ARBA" id="ARBA00022723"/>
    </source>
</evidence>
<keyword evidence="4" id="KW-0460">Magnesium</keyword>
<name>A0ABY7SL62_9RHOB</name>
<evidence type="ECO:0000256" key="2">
    <source>
        <dbReference type="ARBA" id="ARBA00006171"/>
    </source>
</evidence>
<gene>
    <name evidence="5" type="ORF">JHX87_02005</name>
</gene>
<dbReference type="PANTHER" id="PTHR46193">
    <property type="entry name" value="6-PHOSPHOGLUCONATE PHOSPHATASE"/>
    <property type="match status" value="1"/>
</dbReference>
<dbReference type="InterPro" id="IPR036412">
    <property type="entry name" value="HAD-like_sf"/>
</dbReference>
<keyword evidence="5" id="KW-0378">Hydrolase</keyword>
<reference evidence="5 6" key="1">
    <citation type="submission" date="2021-01" db="EMBL/GenBank/DDBJ databases">
        <title>Biogeographic distribution of Paracoccus.</title>
        <authorList>
            <person name="Hollensteiner J."/>
            <person name="Leineberger J."/>
            <person name="Brinkhoff T."/>
            <person name="Daniel R."/>
        </authorList>
    </citation>
    <scope>NUCLEOTIDE SEQUENCE [LARGE SCALE GENOMIC DNA]</scope>
    <source>
        <strain evidence="5 6">KCTC 22803</strain>
    </source>
</reference>
<comment type="cofactor">
    <cofactor evidence="1">
        <name>Mg(2+)</name>
        <dbReference type="ChEBI" id="CHEBI:18420"/>
    </cofactor>
</comment>
<evidence type="ECO:0000256" key="4">
    <source>
        <dbReference type="ARBA" id="ARBA00022842"/>
    </source>
</evidence>
<comment type="similarity">
    <text evidence="2">Belongs to the HAD-like hydrolase superfamily. CbbY/CbbZ/Gph/YieH family.</text>
</comment>
<keyword evidence="6" id="KW-1185">Reference proteome</keyword>
<dbReference type="Gene3D" id="1.10.150.240">
    <property type="entry name" value="Putative phosphatase, domain 2"/>
    <property type="match status" value="1"/>
</dbReference>
<accession>A0ABY7SL62</accession>
<dbReference type="InterPro" id="IPR051600">
    <property type="entry name" value="Beta-PGM-like"/>
</dbReference>
<dbReference type="SFLD" id="SFLDG01129">
    <property type="entry name" value="C1.5:_HAD__Beta-PGM__Phosphata"/>
    <property type="match status" value="1"/>
</dbReference>
<evidence type="ECO:0000256" key="1">
    <source>
        <dbReference type="ARBA" id="ARBA00001946"/>
    </source>
</evidence>
<proteinExistence type="inferred from homology"/>
<dbReference type="PANTHER" id="PTHR46193:SF10">
    <property type="entry name" value="6-PHOSPHOGLUCONATE PHOSPHATASE"/>
    <property type="match status" value="1"/>
</dbReference>
<dbReference type="InterPro" id="IPR023198">
    <property type="entry name" value="PGP-like_dom2"/>
</dbReference>
<keyword evidence="3" id="KW-0479">Metal-binding</keyword>
<evidence type="ECO:0000313" key="6">
    <source>
        <dbReference type="Proteomes" id="UP001219349"/>
    </source>
</evidence>
<dbReference type="SFLD" id="SFLDS00003">
    <property type="entry name" value="Haloacid_Dehalogenase"/>
    <property type="match status" value="1"/>
</dbReference>
<organism evidence="5 6">
    <name type="scientific">Paracoccus fistulariae</name>
    <dbReference type="NCBI Taxonomy" id="658446"/>
    <lineage>
        <taxon>Bacteria</taxon>
        <taxon>Pseudomonadati</taxon>
        <taxon>Pseudomonadota</taxon>
        <taxon>Alphaproteobacteria</taxon>
        <taxon>Rhodobacterales</taxon>
        <taxon>Paracoccaceae</taxon>
        <taxon>Paracoccus</taxon>
    </lineage>
</organism>
<dbReference type="InterPro" id="IPR006439">
    <property type="entry name" value="HAD-SF_hydro_IA"/>
</dbReference>
<dbReference type="InterPro" id="IPR023214">
    <property type="entry name" value="HAD_sf"/>
</dbReference>
<protein>
    <submittedName>
        <fullName evidence="5">HAD-IA family hydrolase</fullName>
    </submittedName>
</protein>
<dbReference type="GO" id="GO:0016787">
    <property type="term" value="F:hydrolase activity"/>
    <property type="evidence" value="ECO:0007669"/>
    <property type="project" value="UniProtKB-KW"/>
</dbReference>
<dbReference type="NCBIfam" id="TIGR01509">
    <property type="entry name" value="HAD-SF-IA-v3"/>
    <property type="match status" value="1"/>
</dbReference>